<proteinExistence type="predicted"/>
<evidence type="ECO:0000313" key="2">
    <source>
        <dbReference type="Proteomes" id="UP000262172"/>
    </source>
</evidence>
<dbReference type="OrthoDB" id="9779267at2"/>
<comment type="caution">
    <text evidence="1">The sequence shown here is derived from an EMBL/GenBank/DDBJ whole genome shotgun (WGS) entry which is preliminary data.</text>
</comment>
<dbReference type="Proteomes" id="UP000262172">
    <property type="component" value="Unassembled WGS sequence"/>
</dbReference>
<dbReference type="GO" id="GO:0016787">
    <property type="term" value="F:hydrolase activity"/>
    <property type="evidence" value="ECO:0007669"/>
    <property type="project" value="UniProtKB-ARBA"/>
</dbReference>
<dbReference type="EMBL" id="QUAB01000041">
    <property type="protein sequence ID" value="REJ05554.1"/>
    <property type="molecule type" value="Genomic_DNA"/>
</dbReference>
<dbReference type="Pfam" id="PF01663">
    <property type="entry name" value="Phosphodiest"/>
    <property type="match status" value="1"/>
</dbReference>
<reference evidence="1 2" key="1">
    <citation type="submission" date="2018-08" db="EMBL/GenBank/DDBJ databases">
        <title>Isolation, diversity and antifungal activity of Actinobacteria from cow dung.</title>
        <authorList>
            <person name="Ling L."/>
        </authorList>
    </citation>
    <scope>NUCLEOTIDE SEQUENCE [LARGE SCALE GENOMIC DNA]</scope>
    <source>
        <strain evidence="1 2">NEAU-LLE</strain>
    </source>
</reference>
<keyword evidence="2" id="KW-1185">Reference proteome</keyword>
<dbReference type="Gene3D" id="3.40.720.10">
    <property type="entry name" value="Alkaline Phosphatase, subunit A"/>
    <property type="match status" value="1"/>
</dbReference>
<organism evidence="1 2">
    <name type="scientific">Microbacterium bovistercoris</name>
    <dbReference type="NCBI Taxonomy" id="2293570"/>
    <lineage>
        <taxon>Bacteria</taxon>
        <taxon>Bacillati</taxon>
        <taxon>Actinomycetota</taxon>
        <taxon>Actinomycetes</taxon>
        <taxon>Micrococcales</taxon>
        <taxon>Microbacteriaceae</taxon>
        <taxon>Microbacterium</taxon>
    </lineage>
</organism>
<protein>
    <submittedName>
        <fullName evidence="1">Alkaline phosphatase family protein</fullName>
    </submittedName>
</protein>
<dbReference type="InterPro" id="IPR017850">
    <property type="entry name" value="Alkaline_phosphatase_core_sf"/>
</dbReference>
<gene>
    <name evidence="1" type="ORF">DY023_09985</name>
</gene>
<dbReference type="InterPro" id="IPR002591">
    <property type="entry name" value="Phosphodiest/P_Trfase"/>
</dbReference>
<dbReference type="AlphaFoldDB" id="A0A371NTC9"/>
<dbReference type="RefSeq" id="WP_116242177.1">
    <property type="nucleotide sequence ID" value="NZ_QUAB01000041.1"/>
</dbReference>
<sequence length="375" mass="39483">MTLMLPAGPAQARSIAGVAPDLLASLRGESETLPPVSSTVLVVVDGLGALPLRAHAGHARTLTAAMSKKDAAASVFPTTTAAALTTLLTGEMPGAHGLVGYRVRDPRRDVLVNQLTEWEGAGIDPLTWQAQPTVFERAVSAGHPAFAVGFAGHAHSGFTHATLRGASFVPAGRPAERVATAWDLAERNPGALVYCYLPETDKAGHKHGVDSAEWVAALEDIDAALRLTVPPGVGVLVTADHGMVDVPAHRQVVLDESDGWHDGVRHIGGEPRMLHVYLEQDADAAAVLGRWRRDLEGLADVLPRDEAIAAGLFGPEVSDAATARIGDILAIARGNRALYDGAAEDQRGRNMVGQHGALTPEEWRVPYLRFGGFAA</sequence>
<dbReference type="SUPFAM" id="SSF53649">
    <property type="entry name" value="Alkaline phosphatase-like"/>
    <property type="match status" value="1"/>
</dbReference>
<name>A0A371NTC9_9MICO</name>
<dbReference type="PANTHER" id="PTHR10151">
    <property type="entry name" value="ECTONUCLEOTIDE PYROPHOSPHATASE/PHOSPHODIESTERASE"/>
    <property type="match status" value="1"/>
</dbReference>
<evidence type="ECO:0000313" key="1">
    <source>
        <dbReference type="EMBL" id="REJ05554.1"/>
    </source>
</evidence>
<accession>A0A371NTC9</accession>
<dbReference type="PANTHER" id="PTHR10151:SF120">
    <property type="entry name" value="BIS(5'-ADENOSYL)-TRIPHOSPHATASE"/>
    <property type="match status" value="1"/>
</dbReference>